<dbReference type="CDD" id="cd00293">
    <property type="entry name" value="USP-like"/>
    <property type="match status" value="1"/>
</dbReference>
<feature type="region of interest" description="Disordered" evidence="1">
    <location>
        <begin position="1"/>
        <end position="43"/>
    </location>
</feature>
<dbReference type="EMBL" id="PNHK01000004">
    <property type="protein sequence ID" value="PMD04712.1"/>
    <property type="molecule type" value="Genomic_DNA"/>
</dbReference>
<dbReference type="AlphaFoldDB" id="A0A2N6VKM3"/>
<sequence>MTTDPRSHDMQNQAEKTSAGENLAENAGQPAPTTEPPATGVTEESREYVVVVGVSDTSNSPTALAWAMDMVRARGGRLIAVRASTAGGGFNAYASAPATGRRPLEPEVAKLKADVISVLGAEAVEGPDAVVDVHVFRGETSRVLRNVSKNASLLVLDAPRNPVTQPLLAPRVVYNVDCPVVMMPPTISGDRPSRWMRAFDSMGRAIARGTGTAGRPGLGGHL</sequence>
<feature type="compositionally biased region" description="Polar residues" evidence="1">
    <location>
        <begin position="10"/>
        <end position="20"/>
    </location>
</feature>
<evidence type="ECO:0000256" key="1">
    <source>
        <dbReference type="SAM" id="MobiDB-lite"/>
    </source>
</evidence>
<dbReference type="SUPFAM" id="SSF52402">
    <property type="entry name" value="Adenine nucleotide alpha hydrolases-like"/>
    <property type="match status" value="1"/>
</dbReference>
<dbReference type="Pfam" id="PF00582">
    <property type="entry name" value="Usp"/>
    <property type="match status" value="1"/>
</dbReference>
<reference evidence="3 4" key="1">
    <citation type="submission" date="2017-09" db="EMBL/GenBank/DDBJ databases">
        <title>Bacterial strain isolated from the female urinary microbiota.</title>
        <authorList>
            <person name="Thomas-White K."/>
            <person name="Kumar N."/>
            <person name="Forster S."/>
            <person name="Putonti C."/>
            <person name="Lawley T."/>
            <person name="Wolfe A.J."/>
        </authorList>
    </citation>
    <scope>NUCLEOTIDE SEQUENCE [LARGE SCALE GENOMIC DNA]</scope>
    <source>
        <strain evidence="3 4">UMB1301</strain>
    </source>
</reference>
<organism evidence="3 4">
    <name type="scientific">Brevibacterium paucivorans</name>
    <dbReference type="NCBI Taxonomy" id="170994"/>
    <lineage>
        <taxon>Bacteria</taxon>
        <taxon>Bacillati</taxon>
        <taxon>Actinomycetota</taxon>
        <taxon>Actinomycetes</taxon>
        <taxon>Micrococcales</taxon>
        <taxon>Brevibacteriaceae</taxon>
        <taxon>Brevibacterium</taxon>
    </lineage>
</organism>
<evidence type="ECO:0000313" key="3">
    <source>
        <dbReference type="EMBL" id="PMD04712.1"/>
    </source>
</evidence>
<dbReference type="Gene3D" id="3.40.50.12370">
    <property type="match status" value="1"/>
</dbReference>
<dbReference type="Proteomes" id="UP000235598">
    <property type="component" value="Unassembled WGS sequence"/>
</dbReference>
<evidence type="ECO:0000259" key="2">
    <source>
        <dbReference type="Pfam" id="PF00582"/>
    </source>
</evidence>
<dbReference type="RefSeq" id="WP_102239356.1">
    <property type="nucleotide sequence ID" value="NZ_BAAAIM010000004.1"/>
</dbReference>
<evidence type="ECO:0000313" key="4">
    <source>
        <dbReference type="Proteomes" id="UP000235598"/>
    </source>
</evidence>
<protein>
    <recommendedName>
        <fullName evidence="2">UspA domain-containing protein</fullName>
    </recommendedName>
</protein>
<name>A0A2N6VKM3_9MICO</name>
<proteinExistence type="predicted"/>
<accession>A0A2N6VKM3</accession>
<dbReference type="InterPro" id="IPR006016">
    <property type="entry name" value="UspA"/>
</dbReference>
<gene>
    <name evidence="3" type="ORF">CJ199_10105</name>
</gene>
<feature type="domain" description="UspA" evidence="2">
    <location>
        <begin position="50"/>
        <end position="183"/>
    </location>
</feature>
<dbReference type="OrthoDB" id="3828911at2"/>
<comment type="caution">
    <text evidence="3">The sequence shown here is derived from an EMBL/GenBank/DDBJ whole genome shotgun (WGS) entry which is preliminary data.</text>
</comment>